<accession>A0A8S1MI05</accession>
<evidence type="ECO:0000256" key="4">
    <source>
        <dbReference type="ARBA" id="ARBA00022840"/>
    </source>
</evidence>
<comment type="caution">
    <text evidence="8">The sequence shown here is derived from an EMBL/GenBank/DDBJ whole genome shotgun (WGS) entry which is preliminary data.</text>
</comment>
<dbReference type="GO" id="GO:0010506">
    <property type="term" value="P:regulation of autophagy"/>
    <property type="evidence" value="ECO:0007669"/>
    <property type="project" value="InterPro"/>
</dbReference>
<dbReference type="AlphaFoldDB" id="A0A8S1MI05"/>
<keyword evidence="1" id="KW-0808">Transferase</keyword>
<dbReference type="EMBL" id="CAJJDN010000035">
    <property type="protein sequence ID" value="CAD8077095.1"/>
    <property type="molecule type" value="Genomic_DNA"/>
</dbReference>
<keyword evidence="9" id="KW-1185">Reference proteome</keyword>
<dbReference type="GO" id="GO:0005829">
    <property type="term" value="C:cytosol"/>
    <property type="evidence" value="ECO:0007669"/>
    <property type="project" value="TreeGrafter"/>
</dbReference>
<dbReference type="GO" id="GO:0005776">
    <property type="term" value="C:autophagosome"/>
    <property type="evidence" value="ECO:0007669"/>
    <property type="project" value="TreeGrafter"/>
</dbReference>
<organism evidence="8 9">
    <name type="scientific">Paramecium sonneborni</name>
    <dbReference type="NCBI Taxonomy" id="65129"/>
    <lineage>
        <taxon>Eukaryota</taxon>
        <taxon>Sar</taxon>
        <taxon>Alveolata</taxon>
        <taxon>Ciliophora</taxon>
        <taxon>Intramacronucleata</taxon>
        <taxon>Oligohymenophorea</taxon>
        <taxon>Peniculida</taxon>
        <taxon>Parameciidae</taxon>
        <taxon>Paramecium</taxon>
    </lineage>
</organism>
<dbReference type="Proteomes" id="UP000692954">
    <property type="component" value="Unassembled WGS sequence"/>
</dbReference>
<evidence type="ECO:0000256" key="5">
    <source>
        <dbReference type="PROSITE-ProRule" id="PRU10141"/>
    </source>
</evidence>
<dbReference type="InterPro" id="IPR008271">
    <property type="entry name" value="Ser/Thr_kinase_AS"/>
</dbReference>
<keyword evidence="3" id="KW-0418">Kinase</keyword>
<evidence type="ECO:0000259" key="7">
    <source>
        <dbReference type="PROSITE" id="PS50011"/>
    </source>
</evidence>
<dbReference type="GO" id="GO:0005524">
    <property type="term" value="F:ATP binding"/>
    <property type="evidence" value="ECO:0007669"/>
    <property type="project" value="UniProtKB-UniRule"/>
</dbReference>
<dbReference type="InterPro" id="IPR045269">
    <property type="entry name" value="Atg1-like"/>
</dbReference>
<proteinExistence type="predicted"/>
<dbReference type="PROSITE" id="PS50011">
    <property type="entry name" value="PROTEIN_KINASE_DOM"/>
    <property type="match status" value="1"/>
</dbReference>
<dbReference type="PANTHER" id="PTHR24348:SF22">
    <property type="entry name" value="NON-SPECIFIC SERINE_THREONINE PROTEIN KINASE"/>
    <property type="match status" value="1"/>
</dbReference>
<dbReference type="GO" id="GO:0004674">
    <property type="term" value="F:protein serine/threonine kinase activity"/>
    <property type="evidence" value="ECO:0007669"/>
    <property type="project" value="InterPro"/>
</dbReference>
<dbReference type="GO" id="GO:0016020">
    <property type="term" value="C:membrane"/>
    <property type="evidence" value="ECO:0007669"/>
    <property type="project" value="TreeGrafter"/>
</dbReference>
<dbReference type="SMART" id="SM00220">
    <property type="entry name" value="S_TKc"/>
    <property type="match status" value="1"/>
</dbReference>
<evidence type="ECO:0000256" key="6">
    <source>
        <dbReference type="SAM" id="MobiDB-lite"/>
    </source>
</evidence>
<keyword evidence="2 5" id="KW-0547">Nucleotide-binding</keyword>
<dbReference type="PROSITE" id="PS00107">
    <property type="entry name" value="PROTEIN_KINASE_ATP"/>
    <property type="match status" value="1"/>
</dbReference>
<reference evidence="8" key="1">
    <citation type="submission" date="2021-01" db="EMBL/GenBank/DDBJ databases">
        <authorList>
            <consortium name="Genoscope - CEA"/>
            <person name="William W."/>
        </authorList>
    </citation>
    <scope>NUCLEOTIDE SEQUENCE</scope>
</reference>
<sequence length="562" mass="66173">MSKKTVGSKYEYELSNKLGSGAFAEVYKGKNKMTGEVVAIKVIKRTLLEKYGDEILNQIHQEINILQKLMLSMRKTLCPFINKIYECLETTNNIYIVLEYCNQGTLLDKIKKQRKLPEDEALFVFFQLVQALDFICDNNIAHRDIKPENVFIKDGIYKLGDFGFAGQKSLYNTHLGTYPYMAPEFFNSSSYDGNQVDIWALGLLLHEILFGEIYYIGNSQYEVSQKILNKQYTLGAQHKCCKEIQDLLPKMVEKDKTKRITAKQILELPIFQKFKNDSRYLNIEAQERQFWELFLKNENNQTEEDLKKASKDEEEKQKKEEKEKQMLAQEKLQNEKQQKRDQICKAISQNIEIINEMRDGMKIIIKLCEFLKENFNEVCRYDIFYILKQGYNQYHHLKEKLDACKILTKEDHIKFENFDNEVWDQFYLDQNVQSLIGDIECERNQIRKEYISQFNQLNNRTSKEYNNYLLEFQSVGGLDIDVGIPEKLFLEQMASTINVLNCELTIQSDNKIQQLIKKAIIWIFAVAQFSDLVSGRKVDIQKFLRCIENDQVDEMKKCLYSN</sequence>
<dbReference type="OrthoDB" id="5337378at2759"/>
<evidence type="ECO:0000256" key="1">
    <source>
        <dbReference type="ARBA" id="ARBA00022679"/>
    </source>
</evidence>
<evidence type="ECO:0000256" key="3">
    <source>
        <dbReference type="ARBA" id="ARBA00022777"/>
    </source>
</evidence>
<dbReference type="PROSITE" id="PS00108">
    <property type="entry name" value="PROTEIN_KINASE_ST"/>
    <property type="match status" value="1"/>
</dbReference>
<protein>
    <recommendedName>
        <fullName evidence="7">Protein kinase domain-containing protein</fullName>
    </recommendedName>
</protein>
<evidence type="ECO:0000313" key="8">
    <source>
        <dbReference type="EMBL" id="CAD8077095.1"/>
    </source>
</evidence>
<dbReference type="FunFam" id="1.10.510.10:FF:001344">
    <property type="entry name" value="Uncharacterized protein"/>
    <property type="match status" value="1"/>
</dbReference>
<dbReference type="GO" id="GO:0000045">
    <property type="term" value="P:autophagosome assembly"/>
    <property type="evidence" value="ECO:0007669"/>
    <property type="project" value="TreeGrafter"/>
</dbReference>
<keyword evidence="4 5" id="KW-0067">ATP-binding</keyword>
<dbReference type="GO" id="GO:0000407">
    <property type="term" value="C:phagophore assembly site"/>
    <property type="evidence" value="ECO:0007669"/>
    <property type="project" value="TreeGrafter"/>
</dbReference>
<feature type="binding site" evidence="5">
    <location>
        <position position="41"/>
    </location>
    <ligand>
        <name>ATP</name>
        <dbReference type="ChEBI" id="CHEBI:30616"/>
    </ligand>
</feature>
<evidence type="ECO:0000313" key="9">
    <source>
        <dbReference type="Proteomes" id="UP000692954"/>
    </source>
</evidence>
<dbReference type="InterPro" id="IPR000719">
    <property type="entry name" value="Prot_kinase_dom"/>
</dbReference>
<gene>
    <name evidence="8" type="ORF">PSON_ATCC_30995.1.T0350324</name>
</gene>
<dbReference type="Pfam" id="PF00069">
    <property type="entry name" value="Pkinase"/>
    <property type="match status" value="1"/>
</dbReference>
<feature type="domain" description="Protein kinase" evidence="7">
    <location>
        <begin position="12"/>
        <end position="271"/>
    </location>
</feature>
<dbReference type="InterPro" id="IPR017441">
    <property type="entry name" value="Protein_kinase_ATP_BS"/>
</dbReference>
<feature type="region of interest" description="Disordered" evidence="6">
    <location>
        <begin position="304"/>
        <end position="324"/>
    </location>
</feature>
<dbReference type="PANTHER" id="PTHR24348">
    <property type="entry name" value="SERINE/THREONINE-PROTEIN KINASE UNC-51-RELATED"/>
    <property type="match status" value="1"/>
</dbReference>
<evidence type="ECO:0000256" key="2">
    <source>
        <dbReference type="ARBA" id="ARBA00022741"/>
    </source>
</evidence>
<name>A0A8S1MI05_9CILI</name>